<dbReference type="STRING" id="94643.A0A2A9LZH0"/>
<dbReference type="GO" id="GO:0043022">
    <property type="term" value="F:ribosome binding"/>
    <property type="evidence" value="ECO:0007669"/>
    <property type="project" value="TreeGrafter"/>
</dbReference>
<evidence type="ECO:0000256" key="2">
    <source>
        <dbReference type="ARBA" id="ARBA00004496"/>
    </source>
</evidence>
<evidence type="ECO:0000256" key="7">
    <source>
        <dbReference type="ARBA" id="ARBA00023135"/>
    </source>
</evidence>
<accession>A0A2A9LZH0</accession>
<dbReference type="GO" id="GO:0005783">
    <property type="term" value="C:endoplasmic reticulum"/>
    <property type="evidence" value="ECO:0007669"/>
    <property type="project" value="UniProtKB-SubCell"/>
</dbReference>
<evidence type="ECO:0000259" key="10">
    <source>
        <dbReference type="Pfam" id="PF08492"/>
    </source>
</evidence>
<dbReference type="PANTHER" id="PTHR14094">
    <property type="entry name" value="SIGNAL RECOGNITION PARTICLE 72"/>
    <property type="match status" value="1"/>
</dbReference>
<dbReference type="AlphaFoldDB" id="A0A2A9LZH0"/>
<keyword evidence="8" id="KW-0687">Ribonucleoprotein</keyword>
<feature type="region of interest" description="Disordered" evidence="9">
    <location>
        <begin position="291"/>
        <end position="312"/>
    </location>
</feature>
<dbReference type="PANTHER" id="PTHR14094:SF9">
    <property type="entry name" value="SIGNAL RECOGNITION PARTICLE SUBUNIT SRP72"/>
    <property type="match status" value="1"/>
</dbReference>
<evidence type="ECO:0000256" key="4">
    <source>
        <dbReference type="ARBA" id="ARBA00018350"/>
    </source>
</evidence>
<evidence type="ECO:0000256" key="6">
    <source>
        <dbReference type="ARBA" id="ARBA00022824"/>
    </source>
</evidence>
<dbReference type="KEGG" id="bbes:BESB_030030"/>
<comment type="caution">
    <text evidence="11">The sequence shown here is derived from an EMBL/GenBank/DDBJ whole genome shotgun (WGS) entry which is preliminary data.</text>
</comment>
<proteinExistence type="inferred from homology"/>
<dbReference type="Pfam" id="PF08492">
    <property type="entry name" value="SRP72"/>
    <property type="match status" value="1"/>
</dbReference>
<reference evidence="11 12" key="1">
    <citation type="submission" date="2017-09" db="EMBL/GenBank/DDBJ databases">
        <title>Genome sequencing of Besnoitia besnoiti strain Bb-Ger1.</title>
        <authorList>
            <person name="Schares G."/>
            <person name="Venepally P."/>
            <person name="Lorenzi H.A."/>
        </authorList>
    </citation>
    <scope>NUCLEOTIDE SEQUENCE [LARGE SCALE GENOMIC DNA]</scope>
    <source>
        <strain evidence="11 12">Bb-Ger1</strain>
    </source>
</reference>
<evidence type="ECO:0000256" key="3">
    <source>
        <dbReference type="ARBA" id="ARBA00007676"/>
    </source>
</evidence>
<evidence type="ECO:0000256" key="1">
    <source>
        <dbReference type="ARBA" id="ARBA00004240"/>
    </source>
</evidence>
<dbReference type="GeneID" id="40308055"/>
<dbReference type="GO" id="GO:0008312">
    <property type="term" value="F:7S RNA binding"/>
    <property type="evidence" value="ECO:0007669"/>
    <property type="project" value="InterPro"/>
</dbReference>
<name>A0A2A9LZH0_BESBE</name>
<feature type="compositionally biased region" description="Basic and acidic residues" evidence="9">
    <location>
        <begin position="694"/>
        <end position="715"/>
    </location>
</feature>
<dbReference type="GO" id="GO:0005786">
    <property type="term" value="C:signal recognition particle, endoplasmic reticulum targeting"/>
    <property type="evidence" value="ECO:0007669"/>
    <property type="project" value="UniProtKB-KW"/>
</dbReference>
<comment type="similarity">
    <text evidence="3">Belongs to the SRP72 family.</text>
</comment>
<keyword evidence="12" id="KW-1185">Reference proteome</keyword>
<dbReference type="OrthoDB" id="5421607at2759"/>
<dbReference type="Gene3D" id="1.25.40.10">
    <property type="entry name" value="Tetratricopeptide repeat domain"/>
    <property type="match status" value="2"/>
</dbReference>
<feature type="domain" description="Signal recognition particle SRP72 subunit RNA-binding" evidence="10">
    <location>
        <begin position="678"/>
        <end position="718"/>
    </location>
</feature>
<dbReference type="InterPro" id="IPR011990">
    <property type="entry name" value="TPR-like_helical_dom_sf"/>
</dbReference>
<protein>
    <recommendedName>
        <fullName evidence="4">Signal recognition particle subunit SRP72</fullName>
    </recommendedName>
</protein>
<keyword evidence="7" id="KW-0733">Signal recognition particle</keyword>
<dbReference type="EMBL" id="NWUJ01000016">
    <property type="protein sequence ID" value="PFH31129.1"/>
    <property type="molecule type" value="Genomic_DNA"/>
</dbReference>
<dbReference type="InterPro" id="IPR013699">
    <property type="entry name" value="Signal_recog_part_SRP72_RNA-bd"/>
</dbReference>
<keyword evidence="5" id="KW-0963">Cytoplasm</keyword>
<feature type="compositionally biased region" description="Polar residues" evidence="9">
    <location>
        <begin position="741"/>
        <end position="755"/>
    </location>
</feature>
<dbReference type="Proteomes" id="UP000224006">
    <property type="component" value="Chromosome XIII"/>
</dbReference>
<dbReference type="SUPFAM" id="SSF48452">
    <property type="entry name" value="TPR-like"/>
    <property type="match status" value="2"/>
</dbReference>
<dbReference type="GO" id="GO:0006614">
    <property type="term" value="P:SRP-dependent cotranslational protein targeting to membrane"/>
    <property type="evidence" value="ECO:0007669"/>
    <property type="project" value="InterPro"/>
</dbReference>
<gene>
    <name evidence="11" type="ORF">BESB_030030</name>
</gene>
<evidence type="ECO:0000256" key="8">
    <source>
        <dbReference type="ARBA" id="ARBA00023274"/>
    </source>
</evidence>
<dbReference type="InterPro" id="IPR026270">
    <property type="entry name" value="SRP72"/>
</dbReference>
<keyword evidence="6" id="KW-0256">Endoplasmic reticulum</keyword>
<evidence type="ECO:0000313" key="12">
    <source>
        <dbReference type="Proteomes" id="UP000224006"/>
    </source>
</evidence>
<dbReference type="RefSeq" id="XP_029215138.1">
    <property type="nucleotide sequence ID" value="XM_029361671.1"/>
</dbReference>
<feature type="compositionally biased region" description="Basic and acidic residues" evidence="9">
    <location>
        <begin position="757"/>
        <end position="767"/>
    </location>
</feature>
<organism evidence="11 12">
    <name type="scientific">Besnoitia besnoiti</name>
    <name type="common">Apicomplexan protozoan</name>
    <dbReference type="NCBI Taxonomy" id="94643"/>
    <lineage>
        <taxon>Eukaryota</taxon>
        <taxon>Sar</taxon>
        <taxon>Alveolata</taxon>
        <taxon>Apicomplexa</taxon>
        <taxon>Conoidasida</taxon>
        <taxon>Coccidia</taxon>
        <taxon>Eucoccidiorida</taxon>
        <taxon>Eimeriorina</taxon>
        <taxon>Sarcocystidae</taxon>
        <taxon>Besnoitia</taxon>
    </lineage>
</organism>
<sequence>MTGEAGRKKAAEPPSAEEVTALFRHVEELLQEENFEQALKVCNKLPLDDDSGRCRLFCLLQLGRWPAATDLVKTLKQLKAAEADEAAAARAYLFEEAYCLYRLNRAQKALQLIEENAEVVQSLPQDERLRITHLKAQTLHRLGDYDACRAIYEELLQHDCDNEMLLVNFLSAVVCAESRLGGAGEARGKASLVPPQLWQRVEANLDRTYELPFNAACLAIHEGRLDDAEDLLQRAKALCAEESGVSNPDDEEEAFAFGDLVGILVQSAYLRERQGRADEARELYARLLQHLGDEGHPGRKAPPGDEEAKAPEEELDLSVLAVAHANAFLEAEKQRARAAAGEEASAEGRLLATATTLDDILKRLSRGRGPQALEQKLTRAQALALATHRCVAFIRVGRLEEARRLLAVSGTKFGAKHPKLLLVRAALQLAGGRPAKAEEQLRQVLSAPSLSAAEAVRAHLALAALRIDQGDAAGAARLLVQARARLADFDSEAPPGDAEQADLRLTLLRGIVALQQRAGDAEGAMQSLDAQLQLWRDGSQSGGDSRYVVSVLLTAAASCAALGHWEAAAAKCEEASQQALPDSPEYLHALVGAVDAASHAGGALSGAEAPKDAAKRLAELKQRLPAKVLLLDSDEVEKQDPASAHLGGGPQGARRKARAAGEEPSGPGGGDSGDAVAKAEKKKKRKPRWPKGFDPNEPHLPPDPERWLPKCERTGYKKMLRRRKEAGRGGAQGAVAPGTAEATTGFRNTGPSTAKTEAARDTGRNVG</sequence>
<feature type="compositionally biased region" description="Basic residues" evidence="9">
    <location>
        <begin position="716"/>
        <end position="725"/>
    </location>
</feature>
<evidence type="ECO:0000256" key="5">
    <source>
        <dbReference type="ARBA" id="ARBA00022490"/>
    </source>
</evidence>
<evidence type="ECO:0000256" key="9">
    <source>
        <dbReference type="SAM" id="MobiDB-lite"/>
    </source>
</evidence>
<feature type="compositionally biased region" description="Basic residues" evidence="9">
    <location>
        <begin position="680"/>
        <end position="689"/>
    </location>
</feature>
<evidence type="ECO:0000313" key="11">
    <source>
        <dbReference type="EMBL" id="PFH31129.1"/>
    </source>
</evidence>
<comment type="subcellular location">
    <subcellularLocation>
        <location evidence="2">Cytoplasm</location>
    </subcellularLocation>
    <subcellularLocation>
        <location evidence="1">Endoplasmic reticulum</location>
    </subcellularLocation>
</comment>
<dbReference type="VEuPathDB" id="ToxoDB:BESB_030030"/>
<feature type="region of interest" description="Disordered" evidence="9">
    <location>
        <begin position="638"/>
        <end position="767"/>
    </location>
</feature>